<dbReference type="AlphaFoldDB" id="A0A7X6DMM6"/>
<feature type="transmembrane region" description="Helical" evidence="7">
    <location>
        <begin position="54"/>
        <end position="76"/>
    </location>
</feature>
<evidence type="ECO:0000256" key="6">
    <source>
        <dbReference type="ARBA" id="ARBA00023136"/>
    </source>
</evidence>
<keyword evidence="3" id="KW-1003">Cell membrane</keyword>
<evidence type="ECO:0000313" key="12">
    <source>
        <dbReference type="Proteomes" id="UP000534783"/>
    </source>
</evidence>
<dbReference type="InterPro" id="IPR045276">
    <property type="entry name" value="YbiO_bact"/>
</dbReference>
<dbReference type="SUPFAM" id="SSF82861">
    <property type="entry name" value="Mechanosensitive channel protein MscS (YggB), transmembrane region"/>
    <property type="match status" value="1"/>
</dbReference>
<dbReference type="PANTHER" id="PTHR30460:SF0">
    <property type="entry name" value="MODERATE CONDUCTANCE MECHANOSENSITIVE CHANNEL YBIO"/>
    <property type="match status" value="1"/>
</dbReference>
<evidence type="ECO:0000256" key="3">
    <source>
        <dbReference type="ARBA" id="ARBA00022475"/>
    </source>
</evidence>
<dbReference type="InterPro" id="IPR049142">
    <property type="entry name" value="MS_channel_1st"/>
</dbReference>
<accession>A0A7X6DMM6</accession>
<dbReference type="SUPFAM" id="SSF50182">
    <property type="entry name" value="Sm-like ribonucleoproteins"/>
    <property type="match status" value="1"/>
</dbReference>
<dbReference type="Gene3D" id="2.30.30.60">
    <property type="match status" value="1"/>
</dbReference>
<dbReference type="Proteomes" id="UP000534783">
    <property type="component" value="Unassembled WGS sequence"/>
</dbReference>
<keyword evidence="5 7" id="KW-1133">Transmembrane helix</keyword>
<keyword evidence="4 7" id="KW-0812">Transmembrane</keyword>
<evidence type="ECO:0000256" key="2">
    <source>
        <dbReference type="ARBA" id="ARBA00008017"/>
    </source>
</evidence>
<dbReference type="EMBL" id="VTOW01000001">
    <property type="protein sequence ID" value="NKE70048.1"/>
    <property type="molecule type" value="Genomic_DNA"/>
</dbReference>
<evidence type="ECO:0000256" key="4">
    <source>
        <dbReference type="ARBA" id="ARBA00022692"/>
    </source>
</evidence>
<evidence type="ECO:0000313" key="11">
    <source>
        <dbReference type="EMBL" id="NKE70048.1"/>
    </source>
</evidence>
<evidence type="ECO:0000256" key="7">
    <source>
        <dbReference type="SAM" id="Phobius"/>
    </source>
</evidence>
<dbReference type="InterPro" id="IPR023408">
    <property type="entry name" value="MscS_beta-dom_sf"/>
</dbReference>
<feature type="domain" description="Mechanosensitive ion channel MscS" evidence="8">
    <location>
        <begin position="74"/>
        <end position="138"/>
    </location>
</feature>
<reference evidence="11 12" key="1">
    <citation type="journal article" date="2020" name="Nature">
        <title>Bacterial chemolithoautotrophy via manganese oxidation.</title>
        <authorList>
            <person name="Yu H."/>
            <person name="Leadbetter J.R."/>
        </authorList>
    </citation>
    <scope>NUCLEOTIDE SEQUENCE [LARGE SCALE GENOMIC DNA]</scope>
    <source>
        <strain evidence="11 12">Mn-1</strain>
    </source>
</reference>
<dbReference type="Pfam" id="PF21082">
    <property type="entry name" value="MS_channel_3rd"/>
    <property type="match status" value="1"/>
</dbReference>
<keyword evidence="6 7" id="KW-0472">Membrane</keyword>
<dbReference type="InterPro" id="IPR049278">
    <property type="entry name" value="MS_channel_C"/>
</dbReference>
<evidence type="ECO:0000259" key="9">
    <source>
        <dbReference type="Pfam" id="PF21082"/>
    </source>
</evidence>
<evidence type="ECO:0000256" key="1">
    <source>
        <dbReference type="ARBA" id="ARBA00004651"/>
    </source>
</evidence>
<proteinExistence type="inferred from homology"/>
<dbReference type="InterPro" id="IPR010920">
    <property type="entry name" value="LSM_dom_sf"/>
</dbReference>
<dbReference type="Gene3D" id="3.30.70.100">
    <property type="match status" value="1"/>
</dbReference>
<keyword evidence="12" id="KW-1185">Reference proteome</keyword>
<protein>
    <submittedName>
        <fullName evidence="11">Mechanosensitive ion channel family protein</fullName>
    </submittedName>
</protein>
<dbReference type="GO" id="GO:0008381">
    <property type="term" value="F:mechanosensitive monoatomic ion channel activity"/>
    <property type="evidence" value="ECO:0007669"/>
    <property type="project" value="InterPro"/>
</dbReference>
<dbReference type="InterPro" id="IPR006685">
    <property type="entry name" value="MscS_channel_2nd"/>
</dbReference>
<comment type="caution">
    <text evidence="11">The sequence shown here is derived from an EMBL/GenBank/DDBJ whole genome shotgun (WGS) entry which is preliminary data.</text>
</comment>
<comment type="subcellular location">
    <subcellularLocation>
        <location evidence="1">Cell membrane</location>
        <topology evidence="1">Multi-pass membrane protein</topology>
    </subcellularLocation>
</comment>
<sequence>MEDILIKTREPVETVKGSTRKRVTTLVGILKTIGYFSIWSIILISCLDQVGVNVAPILAGAGIVGLAVGFGAQNLVRDVIAGFFMILENQVRVGDVAIINGTGGLVETITFRTIVLRDLAGVVHVIPNGAISSLANMTKEWSAYVIDVRVDYKEDTDKVVDVMRETAEALRKDPEFRDRIIEPIEIFGVDDFNESGLTIKARIKTEPIQQWSVGREYRRRLKKAFDAKEIEISFPHRSLFMNEASKPLEVLVKQVAANSNG</sequence>
<feature type="domain" description="Mechanosensitive ion channel transmembrane helices 2/3" evidence="10">
    <location>
        <begin position="35"/>
        <end position="73"/>
    </location>
</feature>
<feature type="domain" description="Mechanosensitive ion channel MscS C-terminal" evidence="9">
    <location>
        <begin position="145"/>
        <end position="232"/>
    </location>
</feature>
<organism evidence="11 12">
    <name type="scientific">Candidatus Manganitrophus noduliformans</name>
    <dbReference type="NCBI Taxonomy" id="2606439"/>
    <lineage>
        <taxon>Bacteria</taxon>
        <taxon>Pseudomonadati</taxon>
        <taxon>Nitrospirota</taxon>
        <taxon>Nitrospiria</taxon>
        <taxon>Candidatus Troglogloeales</taxon>
        <taxon>Candidatus Manganitrophaceae</taxon>
        <taxon>Candidatus Manganitrophus</taxon>
    </lineage>
</organism>
<dbReference type="Pfam" id="PF00924">
    <property type="entry name" value="MS_channel_2nd"/>
    <property type="match status" value="1"/>
</dbReference>
<dbReference type="PANTHER" id="PTHR30460">
    <property type="entry name" value="MODERATE CONDUCTANCE MECHANOSENSITIVE CHANNEL YBIO"/>
    <property type="match status" value="1"/>
</dbReference>
<dbReference type="GO" id="GO:0005886">
    <property type="term" value="C:plasma membrane"/>
    <property type="evidence" value="ECO:0007669"/>
    <property type="project" value="UniProtKB-SubCell"/>
</dbReference>
<dbReference type="InterPro" id="IPR011014">
    <property type="entry name" value="MscS_channel_TM-2"/>
</dbReference>
<dbReference type="Pfam" id="PF21088">
    <property type="entry name" value="MS_channel_1st"/>
    <property type="match status" value="1"/>
</dbReference>
<evidence type="ECO:0000259" key="10">
    <source>
        <dbReference type="Pfam" id="PF21088"/>
    </source>
</evidence>
<gene>
    <name evidence="11" type="ORF">MNODULE_04730</name>
</gene>
<dbReference type="Gene3D" id="1.10.287.1260">
    <property type="match status" value="1"/>
</dbReference>
<feature type="transmembrane region" description="Helical" evidence="7">
    <location>
        <begin position="23"/>
        <end position="42"/>
    </location>
</feature>
<evidence type="ECO:0000259" key="8">
    <source>
        <dbReference type="Pfam" id="PF00924"/>
    </source>
</evidence>
<evidence type="ECO:0000256" key="5">
    <source>
        <dbReference type="ARBA" id="ARBA00022989"/>
    </source>
</evidence>
<dbReference type="SUPFAM" id="SSF82689">
    <property type="entry name" value="Mechanosensitive channel protein MscS (YggB), C-terminal domain"/>
    <property type="match status" value="1"/>
</dbReference>
<dbReference type="InterPro" id="IPR011066">
    <property type="entry name" value="MscS_channel_C_sf"/>
</dbReference>
<comment type="similarity">
    <text evidence="2">Belongs to the MscS (TC 1.A.23) family.</text>
</comment>
<name>A0A7X6DMM6_9BACT</name>